<feature type="site" description="Transition state stabilizer" evidence="6">
    <location>
        <position position="242"/>
    </location>
</feature>
<dbReference type="HOGENOM" id="CLU_020352_0_1_12"/>
<comment type="similarity">
    <text evidence="1 6 7">Belongs to the acetokinase family.</text>
</comment>
<feature type="site" description="Transition state stabilizer" evidence="6">
    <location>
        <position position="181"/>
    </location>
</feature>
<keyword evidence="2 6" id="KW-0808">Transferase</keyword>
<dbReference type="GO" id="GO:0005524">
    <property type="term" value="F:ATP binding"/>
    <property type="evidence" value="ECO:0007669"/>
    <property type="project" value="UniProtKB-KW"/>
</dbReference>
<accession>F2NU80</accession>
<keyword evidence="9" id="KW-1185">Reference proteome</keyword>
<dbReference type="GO" id="GO:0006083">
    <property type="term" value="P:acetate metabolic process"/>
    <property type="evidence" value="ECO:0007669"/>
    <property type="project" value="TreeGrafter"/>
</dbReference>
<dbReference type="GO" id="GO:0005737">
    <property type="term" value="C:cytoplasm"/>
    <property type="evidence" value="ECO:0007669"/>
    <property type="project" value="UniProtKB-SubCell"/>
</dbReference>
<name>F2NU80_TRES6</name>
<keyword evidence="6" id="KW-0963">Cytoplasm</keyword>
<comment type="caution">
    <text evidence="6">Lacks conserved residue(s) required for the propagation of feature annotation.</text>
</comment>
<keyword evidence="3 6" id="KW-0547">Nucleotide-binding</keyword>
<dbReference type="PIRSF" id="PIRSF000722">
    <property type="entry name" value="Acetate_prop_kin"/>
    <property type="match status" value="1"/>
</dbReference>
<dbReference type="KEGG" id="tsu:Tresu_0074"/>
<dbReference type="Proteomes" id="UP000006852">
    <property type="component" value="Chromosome"/>
</dbReference>
<feature type="active site" description="Proton donor/acceptor" evidence="6">
    <location>
        <position position="149"/>
    </location>
</feature>
<keyword evidence="6" id="KW-0460">Magnesium</keyword>
<gene>
    <name evidence="6" type="primary">ackA</name>
    <name evidence="8" type="ordered locus">Tresu_0074</name>
</gene>
<dbReference type="CDD" id="cd24010">
    <property type="entry name" value="ASKHA_NBD_AcK_PK"/>
    <property type="match status" value="1"/>
</dbReference>
<dbReference type="Pfam" id="PF00871">
    <property type="entry name" value="Acetate_kinase"/>
    <property type="match status" value="1"/>
</dbReference>
<evidence type="ECO:0000256" key="3">
    <source>
        <dbReference type="ARBA" id="ARBA00022741"/>
    </source>
</evidence>
<reference evidence="9" key="2">
    <citation type="submission" date="2011-04" db="EMBL/GenBank/DDBJ databases">
        <title>The complete genome of chromosome of Treponema succinifaciens DSM 2489.</title>
        <authorList>
            <person name="Lucas S."/>
            <person name="Copeland A."/>
            <person name="Lapidus A."/>
            <person name="Bruce D."/>
            <person name="Goodwin L."/>
            <person name="Pitluck S."/>
            <person name="Peters L."/>
            <person name="Kyrpides N."/>
            <person name="Mavromatis K."/>
            <person name="Ivanova N."/>
            <person name="Ovchinnikova G."/>
            <person name="Teshima H."/>
            <person name="Detter J.C."/>
            <person name="Tapia R."/>
            <person name="Han C."/>
            <person name="Land M."/>
            <person name="Hauser L."/>
            <person name="Markowitz V."/>
            <person name="Cheng J.-F."/>
            <person name="Hugenholtz P."/>
            <person name="Woyke T."/>
            <person name="Wu D."/>
            <person name="Gronow S."/>
            <person name="Wellnitz S."/>
            <person name="Brambilla E."/>
            <person name="Klenk H.-P."/>
            <person name="Eisen J.A."/>
        </authorList>
    </citation>
    <scope>NUCLEOTIDE SEQUENCE [LARGE SCALE GENOMIC DNA]</scope>
    <source>
        <strain evidence="9">ATCC 33096 / DSM 2489 / 6091</strain>
    </source>
</reference>
<comment type="subcellular location">
    <subcellularLocation>
        <location evidence="6">Cytoplasm</location>
    </subcellularLocation>
</comment>
<dbReference type="AlphaFoldDB" id="F2NU80"/>
<organism evidence="8 9">
    <name type="scientific">Treponema succinifaciens (strain ATCC 33096 / DSM 2489 / 6091)</name>
    <dbReference type="NCBI Taxonomy" id="869209"/>
    <lineage>
        <taxon>Bacteria</taxon>
        <taxon>Pseudomonadati</taxon>
        <taxon>Spirochaetota</taxon>
        <taxon>Spirochaetia</taxon>
        <taxon>Spirochaetales</taxon>
        <taxon>Treponemataceae</taxon>
        <taxon>Treponema</taxon>
    </lineage>
</organism>
<keyword evidence="4 6" id="KW-0418">Kinase</keyword>
<keyword evidence="6" id="KW-0479">Metal-binding</keyword>
<evidence type="ECO:0000313" key="8">
    <source>
        <dbReference type="EMBL" id="AEB13044.1"/>
    </source>
</evidence>
<dbReference type="InterPro" id="IPR023865">
    <property type="entry name" value="Aliphatic_acid_kinase_CS"/>
</dbReference>
<dbReference type="InterPro" id="IPR043129">
    <property type="entry name" value="ATPase_NBD"/>
</dbReference>
<dbReference type="Gene3D" id="3.30.420.40">
    <property type="match status" value="2"/>
</dbReference>
<comment type="subunit">
    <text evidence="6">Homodimer.</text>
</comment>
<evidence type="ECO:0000256" key="1">
    <source>
        <dbReference type="ARBA" id="ARBA00008748"/>
    </source>
</evidence>
<feature type="binding site" evidence="6">
    <location>
        <position position="92"/>
    </location>
    <ligand>
        <name>substrate</name>
    </ligand>
</feature>
<feature type="binding site" evidence="6">
    <location>
        <position position="388"/>
    </location>
    <ligand>
        <name>Mg(2+)</name>
        <dbReference type="ChEBI" id="CHEBI:18420"/>
    </ligand>
</feature>
<dbReference type="PROSITE" id="PS01076">
    <property type="entry name" value="ACETATE_KINASE_2"/>
    <property type="match status" value="1"/>
</dbReference>
<feature type="binding site" evidence="6">
    <location>
        <position position="9"/>
    </location>
    <ligand>
        <name>Mg(2+)</name>
        <dbReference type="ChEBI" id="CHEBI:18420"/>
    </ligand>
</feature>
<dbReference type="InterPro" id="IPR000890">
    <property type="entry name" value="Aliphatic_acid_kin_short-chain"/>
</dbReference>
<keyword evidence="5 6" id="KW-0067">ATP-binding</keyword>
<dbReference type="GO" id="GO:0000287">
    <property type="term" value="F:magnesium ion binding"/>
    <property type="evidence" value="ECO:0007669"/>
    <property type="project" value="UniProtKB-UniRule"/>
</dbReference>
<comment type="catalytic activity">
    <reaction evidence="6">
        <text>acetate + ATP = acetyl phosphate + ADP</text>
        <dbReference type="Rhea" id="RHEA:11352"/>
        <dbReference type="ChEBI" id="CHEBI:22191"/>
        <dbReference type="ChEBI" id="CHEBI:30089"/>
        <dbReference type="ChEBI" id="CHEBI:30616"/>
        <dbReference type="ChEBI" id="CHEBI:456216"/>
        <dbReference type="EC" id="2.7.2.1"/>
    </reaction>
</comment>
<dbReference type="SUPFAM" id="SSF53067">
    <property type="entry name" value="Actin-like ATPase domain"/>
    <property type="match status" value="2"/>
</dbReference>
<evidence type="ECO:0000256" key="7">
    <source>
        <dbReference type="RuleBase" id="RU003835"/>
    </source>
</evidence>
<evidence type="ECO:0000256" key="4">
    <source>
        <dbReference type="ARBA" id="ARBA00022777"/>
    </source>
</evidence>
<evidence type="ECO:0000313" key="9">
    <source>
        <dbReference type="Proteomes" id="UP000006852"/>
    </source>
</evidence>
<feature type="binding site" evidence="6">
    <location>
        <begin position="209"/>
        <end position="213"/>
    </location>
    <ligand>
        <name>ATP</name>
        <dbReference type="ChEBI" id="CHEBI:30616"/>
    </ligand>
</feature>
<dbReference type="EC" id="2.7.2.1" evidence="6"/>
<dbReference type="PANTHER" id="PTHR21060:SF15">
    <property type="entry name" value="ACETATE KINASE-RELATED"/>
    <property type="match status" value="1"/>
</dbReference>
<reference evidence="8 9" key="1">
    <citation type="journal article" date="2011" name="Stand. Genomic Sci.">
        <title>Complete genome sequence of Treponema succinifaciens type strain (6091).</title>
        <authorList>
            <person name="Han C."/>
            <person name="Gronow S."/>
            <person name="Teshima H."/>
            <person name="Lapidus A."/>
            <person name="Nolan M."/>
            <person name="Lucas S."/>
            <person name="Hammon N."/>
            <person name="Deshpande S."/>
            <person name="Cheng J.F."/>
            <person name="Zeytun A."/>
            <person name="Tapia R."/>
            <person name="Goodwin L."/>
            <person name="Pitluck S."/>
            <person name="Liolios K."/>
            <person name="Pagani I."/>
            <person name="Ivanova N."/>
            <person name="Mavromatis K."/>
            <person name="Mikhailova N."/>
            <person name="Huntemann M."/>
            <person name="Pati A."/>
            <person name="Chen A."/>
            <person name="Palaniappan K."/>
            <person name="Land M."/>
            <person name="Hauser L."/>
            <person name="Brambilla E.M."/>
            <person name="Rohde M."/>
            <person name="Goker M."/>
            <person name="Woyke T."/>
            <person name="Bristow J."/>
            <person name="Eisen J.A."/>
            <person name="Markowitz V."/>
            <person name="Hugenholtz P."/>
            <person name="Kyrpides N.C."/>
            <person name="Klenk H.P."/>
            <person name="Detter J.C."/>
        </authorList>
    </citation>
    <scope>NUCLEOTIDE SEQUENCE [LARGE SCALE GENOMIC DNA]</scope>
    <source>
        <strain evidence="9">ATCC 33096 / DSM 2489 / 6091</strain>
    </source>
</reference>
<dbReference type="HAMAP" id="MF_00020">
    <property type="entry name" value="Acetate_kinase"/>
    <property type="match status" value="1"/>
</dbReference>
<dbReference type="GO" id="GO:0008776">
    <property type="term" value="F:acetate kinase activity"/>
    <property type="evidence" value="ECO:0007669"/>
    <property type="project" value="UniProtKB-UniRule"/>
</dbReference>
<proteinExistence type="inferred from homology"/>
<comment type="function">
    <text evidence="6">Catalyzes the formation of acetyl phosphate from acetate and ATP. Can also catalyze the reverse reaction.</text>
</comment>
<dbReference type="InterPro" id="IPR004372">
    <property type="entry name" value="Ac/propionate_kinase"/>
</dbReference>
<evidence type="ECO:0000256" key="2">
    <source>
        <dbReference type="ARBA" id="ARBA00022679"/>
    </source>
</evidence>
<protein>
    <recommendedName>
        <fullName evidence="6">Acetate kinase</fullName>
        <ecNumber evidence="6">2.7.2.1</ecNumber>
    </recommendedName>
    <alternativeName>
        <fullName evidence="6">Acetokinase</fullName>
    </alternativeName>
</protein>
<sequence>MAMVILTLNCGSSSAKYQVYDWDNKEVLANGVVERIGIEGSCITHKAKGNKTEIKSACPTHKEAIELILNTITDKEIGVIPDMSVIKAVGHRVLHGGDKFTKSVLITPEVLETFRSVVGLGPLHMPANIMGIEAAQKVMPNVPHCAIMDTAWHQTMPEETFMYAVPREWYTKYAARRYGFHGTSFLYTAKRAAVLLGKEPKDTNLIICHIGNGSSMCAVKNGQCYDTSMGITPLEGLIMGTRSGDVDPALPFYIMRKTGMSPEEMDKALNKKSGCLGITEKYSDRRDIEIAAANGDKLCQLCIEMEALRIKKYVGAYMAELGHVDAIVFTAGVGERGPITRGKSLSGLENYGIKIDAQKNEWSFTGNAETCISADDSKTKIFVIPTDEELVMTEDAFALMQGTYDIHTHFTYSFQSPDYVNKAREEGLKSDLVKRPNIAKVIARPPKK</sequence>
<comment type="pathway">
    <text evidence="6">Metabolic intermediate biosynthesis; acetyl-CoA biosynthesis; acetyl-CoA from acetate: step 1/2.</text>
</comment>
<dbReference type="EMBL" id="CP002631">
    <property type="protein sequence ID" value="AEB13044.1"/>
    <property type="molecule type" value="Genomic_DNA"/>
</dbReference>
<comment type="cofactor">
    <cofactor evidence="6">
        <name>Mg(2+)</name>
        <dbReference type="ChEBI" id="CHEBI:18420"/>
    </cofactor>
    <cofactor evidence="6">
        <name>Mn(2+)</name>
        <dbReference type="ChEBI" id="CHEBI:29035"/>
    </cofactor>
    <text evidence="6">Mg(2+). Can also accept Mn(2+).</text>
</comment>
<evidence type="ECO:0000256" key="5">
    <source>
        <dbReference type="ARBA" id="ARBA00022840"/>
    </source>
</evidence>
<dbReference type="NCBIfam" id="TIGR00016">
    <property type="entry name" value="ackA"/>
    <property type="match status" value="1"/>
</dbReference>
<dbReference type="PANTHER" id="PTHR21060">
    <property type="entry name" value="ACETATE KINASE"/>
    <property type="match status" value="1"/>
</dbReference>
<feature type="binding site" evidence="6">
    <location>
        <position position="16"/>
    </location>
    <ligand>
        <name>ATP</name>
        <dbReference type="ChEBI" id="CHEBI:30616"/>
    </ligand>
</feature>
<evidence type="ECO:0000256" key="6">
    <source>
        <dbReference type="HAMAP-Rule" id="MF_00020"/>
    </source>
</evidence>
<dbReference type="eggNOG" id="COG0282">
    <property type="taxonomic scope" value="Bacteria"/>
</dbReference>
<dbReference type="STRING" id="869209.Tresu_0074"/>
<dbReference type="PRINTS" id="PR00471">
    <property type="entry name" value="ACETATEKNASE"/>
</dbReference>
<dbReference type="PROSITE" id="PS01075">
    <property type="entry name" value="ACETATE_KINASE_1"/>
    <property type="match status" value="1"/>
</dbReference>
<feature type="binding site" evidence="6">
    <location>
        <begin position="284"/>
        <end position="286"/>
    </location>
    <ligand>
        <name>ATP</name>
        <dbReference type="ChEBI" id="CHEBI:30616"/>
    </ligand>
</feature>
<dbReference type="GO" id="GO:0006085">
    <property type="term" value="P:acetyl-CoA biosynthetic process"/>
    <property type="evidence" value="ECO:0007669"/>
    <property type="project" value="UniProtKB-UniRule"/>
</dbReference>
<dbReference type="UniPathway" id="UPA00340">
    <property type="reaction ID" value="UER00458"/>
</dbReference>